<keyword evidence="7 10" id="KW-0573">Peptidoglycan synthesis</keyword>
<comment type="pathway">
    <text evidence="10 11">Cell wall biogenesis; peptidoglycan biosynthesis.</text>
</comment>
<evidence type="ECO:0000256" key="7">
    <source>
        <dbReference type="ARBA" id="ARBA00022984"/>
    </source>
</evidence>
<reference evidence="15 16" key="1">
    <citation type="journal article" date="2016" name="Biochim. Biophys. Acta">
        <title>Photochemical characterization of actinorhodopsin and its functional existence in the natural host.</title>
        <authorList>
            <person name="Nakamura S."/>
            <person name="Kikukawa T."/>
            <person name="Tamogami J."/>
            <person name="Kamiya M."/>
            <person name="Aizawa T."/>
            <person name="Hahn M.W."/>
            <person name="Ihara K."/>
            <person name="Kamo N."/>
            <person name="Demura M."/>
        </authorList>
    </citation>
    <scope>NUCLEOTIDE SEQUENCE [LARGE SCALE GENOMIC DNA]</scope>
    <source>
        <strain evidence="15 16">MWH-Dar1</strain>
    </source>
</reference>
<dbReference type="KEGG" id="rpla:A4Z71_04165"/>
<dbReference type="InterPro" id="IPR036615">
    <property type="entry name" value="Mur_ligase_C_dom_sf"/>
</dbReference>
<keyword evidence="16" id="KW-1185">Reference proteome</keyword>
<keyword evidence="6 10" id="KW-0133">Cell shape</keyword>
<dbReference type="Pfam" id="PF01225">
    <property type="entry name" value="Mur_ligase"/>
    <property type="match status" value="1"/>
</dbReference>
<evidence type="ECO:0000256" key="11">
    <source>
        <dbReference type="RuleBase" id="RU004136"/>
    </source>
</evidence>
<dbReference type="GO" id="GO:0008360">
    <property type="term" value="P:regulation of cell shape"/>
    <property type="evidence" value="ECO:0007669"/>
    <property type="project" value="UniProtKB-KW"/>
</dbReference>
<evidence type="ECO:0000256" key="6">
    <source>
        <dbReference type="ARBA" id="ARBA00022960"/>
    </source>
</evidence>
<dbReference type="InterPro" id="IPR036565">
    <property type="entry name" value="Mur-like_cat_sf"/>
</dbReference>
<protein>
    <recommendedName>
        <fullName evidence="10 11">UDP-N-acetylmuramoyl-tripeptide--D-alanyl-D-alanine ligase</fullName>
        <ecNumber evidence="10 11">6.3.2.10</ecNumber>
    </recommendedName>
    <alternativeName>
        <fullName evidence="10">D-alanyl-D-alanine-adding enzyme</fullName>
    </alternativeName>
</protein>
<dbReference type="GO" id="GO:0005524">
    <property type="term" value="F:ATP binding"/>
    <property type="evidence" value="ECO:0007669"/>
    <property type="project" value="UniProtKB-UniRule"/>
</dbReference>
<organism evidence="15 16">
    <name type="scientific">Candidatus Rhodoluna planktonica</name>
    <dbReference type="NCBI Taxonomy" id="535712"/>
    <lineage>
        <taxon>Bacteria</taxon>
        <taxon>Bacillati</taxon>
        <taxon>Actinomycetota</taxon>
        <taxon>Actinomycetes</taxon>
        <taxon>Micrococcales</taxon>
        <taxon>Microbacteriaceae</taxon>
        <taxon>Luna cluster</taxon>
        <taxon>Luna-1 subcluster</taxon>
        <taxon>Rhodoluna</taxon>
    </lineage>
</organism>
<dbReference type="InterPro" id="IPR051046">
    <property type="entry name" value="MurCDEF_CellWall_CoF430Synth"/>
</dbReference>
<keyword evidence="9 10" id="KW-0961">Cell wall biogenesis/degradation</keyword>
<dbReference type="SUPFAM" id="SSF53244">
    <property type="entry name" value="MurD-like peptide ligases, peptide-binding domain"/>
    <property type="match status" value="1"/>
</dbReference>
<evidence type="ECO:0000256" key="4">
    <source>
        <dbReference type="ARBA" id="ARBA00022741"/>
    </source>
</evidence>
<feature type="binding site" evidence="10">
    <location>
        <begin position="113"/>
        <end position="119"/>
    </location>
    <ligand>
        <name>ATP</name>
        <dbReference type="ChEBI" id="CHEBI:30616"/>
    </ligand>
</feature>
<dbReference type="GO" id="GO:0071555">
    <property type="term" value="P:cell wall organization"/>
    <property type="evidence" value="ECO:0007669"/>
    <property type="project" value="UniProtKB-KW"/>
</dbReference>
<dbReference type="InterPro" id="IPR000713">
    <property type="entry name" value="Mur_ligase_N"/>
</dbReference>
<evidence type="ECO:0000256" key="3">
    <source>
        <dbReference type="ARBA" id="ARBA00022618"/>
    </source>
</evidence>
<dbReference type="Gene3D" id="3.40.1390.10">
    <property type="entry name" value="MurE/MurF, N-terminal domain"/>
    <property type="match status" value="1"/>
</dbReference>
<dbReference type="NCBIfam" id="TIGR01143">
    <property type="entry name" value="murF"/>
    <property type="match status" value="1"/>
</dbReference>
<evidence type="ECO:0000256" key="5">
    <source>
        <dbReference type="ARBA" id="ARBA00022840"/>
    </source>
</evidence>
<dbReference type="GO" id="GO:0009252">
    <property type="term" value="P:peptidoglycan biosynthetic process"/>
    <property type="evidence" value="ECO:0007669"/>
    <property type="project" value="UniProtKB-UniRule"/>
</dbReference>
<dbReference type="EC" id="6.3.2.10" evidence="10 11"/>
<feature type="domain" description="Mur ligase central" evidence="14">
    <location>
        <begin position="111"/>
        <end position="297"/>
    </location>
</feature>
<evidence type="ECO:0000256" key="8">
    <source>
        <dbReference type="ARBA" id="ARBA00023306"/>
    </source>
</evidence>
<sequence>MIELTLAEIADAVGAQLFGDPELRVSASVETDSRLVQPGSLFVAKPGEVTDGHLFVDSARKSGAIAALVEHRVEVEIAQLVVADSVAALGKLAKFVIEKVRAKSNLTVIGITGSNGKTTTKNMLGAILAKFGPTVSPIESYNNEVGAPISMLKIDYETKYLVVEMGADGPGSIAYLADMAKPDIGVILKVGLAHVGEFGDISITAQIKGELAQAIGPDGLLILNSDDSHVAAMANLSKAKTVWFGTHQADYLASGQQLSLAGTSFDLHWPEAAIQPVSLKILGEHHVMNALAAISVADQLGLARETVIAALEEMPLAERWRMQLGKRSDGVYVINDAYNASPESTKAALQTLAHLGKSGHRTIAVLGEMAELGSQSREQHDAIGRVAVRLNIDQVVVVGAGAKLIHMGATQEGSWDGESKFFDEIDQAFDYLDGMLEPGDLVLVKSSKSANLRFLGDRLLEVGQ</sequence>
<evidence type="ECO:0000259" key="12">
    <source>
        <dbReference type="Pfam" id="PF01225"/>
    </source>
</evidence>
<dbReference type="RefSeq" id="WP_070954679.1">
    <property type="nucleotide sequence ID" value="NZ_CP015208.1"/>
</dbReference>
<accession>A0A1D9DZG9</accession>
<dbReference type="AlphaFoldDB" id="A0A1D9DZG9"/>
<dbReference type="GO" id="GO:0008766">
    <property type="term" value="F:UDP-N-acetylmuramoylalanyl-D-glutamyl-2,6-diaminopimelate-D-alanyl-D-alanine ligase activity"/>
    <property type="evidence" value="ECO:0007669"/>
    <property type="project" value="RHEA"/>
</dbReference>
<dbReference type="SUPFAM" id="SSF53623">
    <property type="entry name" value="MurD-like peptide ligases, catalytic domain"/>
    <property type="match status" value="1"/>
</dbReference>
<dbReference type="InterPro" id="IPR004101">
    <property type="entry name" value="Mur_ligase_C"/>
</dbReference>
<comment type="similarity">
    <text evidence="10">Belongs to the MurCDEF family. MurF subfamily.</text>
</comment>
<dbReference type="InterPro" id="IPR005863">
    <property type="entry name" value="UDP-N-AcMur_synth"/>
</dbReference>
<dbReference type="PANTHER" id="PTHR43024">
    <property type="entry name" value="UDP-N-ACETYLMURAMOYL-TRIPEPTIDE--D-ALANYL-D-ALANINE LIGASE"/>
    <property type="match status" value="1"/>
</dbReference>
<evidence type="ECO:0000256" key="9">
    <source>
        <dbReference type="ARBA" id="ARBA00023316"/>
    </source>
</evidence>
<keyword evidence="1 10" id="KW-0963">Cytoplasm</keyword>
<name>A0A1D9DZG9_9MICO</name>
<dbReference type="Gene3D" id="3.90.190.20">
    <property type="entry name" value="Mur ligase, C-terminal domain"/>
    <property type="match status" value="1"/>
</dbReference>
<keyword evidence="5 10" id="KW-0067">ATP-binding</keyword>
<dbReference type="SUPFAM" id="SSF63418">
    <property type="entry name" value="MurE/MurF N-terminal domain"/>
    <property type="match status" value="1"/>
</dbReference>
<keyword evidence="4 10" id="KW-0547">Nucleotide-binding</keyword>
<comment type="catalytic activity">
    <reaction evidence="10 11">
        <text>D-alanyl-D-alanine + UDP-N-acetyl-alpha-D-muramoyl-L-alanyl-gamma-D-glutamyl-meso-2,6-diaminopimelate + ATP = UDP-N-acetyl-alpha-D-muramoyl-L-alanyl-gamma-D-glutamyl-meso-2,6-diaminopimeloyl-D-alanyl-D-alanine + ADP + phosphate + H(+)</text>
        <dbReference type="Rhea" id="RHEA:28374"/>
        <dbReference type="ChEBI" id="CHEBI:15378"/>
        <dbReference type="ChEBI" id="CHEBI:30616"/>
        <dbReference type="ChEBI" id="CHEBI:43474"/>
        <dbReference type="ChEBI" id="CHEBI:57822"/>
        <dbReference type="ChEBI" id="CHEBI:61386"/>
        <dbReference type="ChEBI" id="CHEBI:83905"/>
        <dbReference type="ChEBI" id="CHEBI:456216"/>
        <dbReference type="EC" id="6.3.2.10"/>
    </reaction>
</comment>
<dbReference type="GO" id="GO:0047480">
    <property type="term" value="F:UDP-N-acetylmuramoyl-tripeptide-D-alanyl-D-alanine ligase activity"/>
    <property type="evidence" value="ECO:0007669"/>
    <property type="project" value="UniProtKB-UniRule"/>
</dbReference>
<dbReference type="STRING" id="535712.A4Z71_04165"/>
<evidence type="ECO:0000313" key="16">
    <source>
        <dbReference type="Proteomes" id="UP000243784"/>
    </source>
</evidence>
<dbReference type="Pfam" id="PF02875">
    <property type="entry name" value="Mur_ligase_C"/>
    <property type="match status" value="1"/>
</dbReference>
<evidence type="ECO:0000259" key="13">
    <source>
        <dbReference type="Pfam" id="PF02875"/>
    </source>
</evidence>
<dbReference type="OrthoDB" id="9800958at2"/>
<dbReference type="UniPathway" id="UPA00219"/>
<dbReference type="GO" id="GO:0051301">
    <property type="term" value="P:cell division"/>
    <property type="evidence" value="ECO:0007669"/>
    <property type="project" value="UniProtKB-KW"/>
</dbReference>
<comment type="function">
    <text evidence="10 11">Involved in cell wall formation. Catalyzes the final step in the synthesis of UDP-N-acetylmuramoyl-pentapeptide, the precursor of murein.</text>
</comment>
<keyword evidence="2 10" id="KW-0436">Ligase</keyword>
<dbReference type="HAMAP" id="MF_02019">
    <property type="entry name" value="MurF"/>
    <property type="match status" value="1"/>
</dbReference>
<gene>
    <name evidence="10" type="primary">murF</name>
    <name evidence="15" type="ORF">A4Z71_04165</name>
</gene>
<dbReference type="InterPro" id="IPR035911">
    <property type="entry name" value="MurE/MurF_N"/>
</dbReference>
<dbReference type="Pfam" id="PF08245">
    <property type="entry name" value="Mur_ligase_M"/>
    <property type="match status" value="1"/>
</dbReference>
<evidence type="ECO:0000313" key="15">
    <source>
        <dbReference type="EMBL" id="AOY56170.1"/>
    </source>
</evidence>
<dbReference type="Proteomes" id="UP000243784">
    <property type="component" value="Chromosome"/>
</dbReference>
<dbReference type="PANTHER" id="PTHR43024:SF1">
    <property type="entry name" value="UDP-N-ACETYLMURAMOYL-TRIPEPTIDE--D-ALANYL-D-ALANINE LIGASE"/>
    <property type="match status" value="1"/>
</dbReference>
<evidence type="ECO:0000256" key="10">
    <source>
        <dbReference type="HAMAP-Rule" id="MF_02019"/>
    </source>
</evidence>
<evidence type="ECO:0000259" key="14">
    <source>
        <dbReference type="Pfam" id="PF08245"/>
    </source>
</evidence>
<evidence type="ECO:0000256" key="2">
    <source>
        <dbReference type="ARBA" id="ARBA00022598"/>
    </source>
</evidence>
<keyword evidence="8 10" id="KW-0131">Cell cycle</keyword>
<feature type="domain" description="Mur ligase C-terminal" evidence="13">
    <location>
        <begin position="321"/>
        <end position="447"/>
    </location>
</feature>
<dbReference type="GO" id="GO:0005737">
    <property type="term" value="C:cytoplasm"/>
    <property type="evidence" value="ECO:0007669"/>
    <property type="project" value="UniProtKB-SubCell"/>
</dbReference>
<keyword evidence="3 10" id="KW-0132">Cell division</keyword>
<feature type="domain" description="Mur ligase N-terminal catalytic" evidence="12">
    <location>
        <begin position="29"/>
        <end position="83"/>
    </location>
</feature>
<evidence type="ECO:0000256" key="1">
    <source>
        <dbReference type="ARBA" id="ARBA00022490"/>
    </source>
</evidence>
<dbReference type="EMBL" id="CP015208">
    <property type="protein sequence ID" value="AOY56170.1"/>
    <property type="molecule type" value="Genomic_DNA"/>
</dbReference>
<dbReference type="Gene3D" id="3.40.1190.10">
    <property type="entry name" value="Mur-like, catalytic domain"/>
    <property type="match status" value="1"/>
</dbReference>
<comment type="subcellular location">
    <subcellularLocation>
        <location evidence="10 11">Cytoplasm</location>
    </subcellularLocation>
</comment>
<proteinExistence type="inferred from homology"/>
<dbReference type="InterPro" id="IPR013221">
    <property type="entry name" value="Mur_ligase_cen"/>
</dbReference>